<dbReference type="RefSeq" id="WP_189533226.1">
    <property type="nucleotide sequence ID" value="NZ_BMYX01000007.1"/>
</dbReference>
<reference evidence="1" key="2">
    <citation type="submission" date="2020-09" db="EMBL/GenBank/DDBJ databases">
        <authorList>
            <person name="Sun Q."/>
            <person name="Kim S."/>
        </authorList>
    </citation>
    <scope>NUCLEOTIDE SEQUENCE</scope>
    <source>
        <strain evidence="1">KCTC 32182</strain>
    </source>
</reference>
<organism evidence="1 2">
    <name type="scientific">Paludibacterium paludis</name>
    <dbReference type="NCBI Taxonomy" id="1225769"/>
    <lineage>
        <taxon>Bacteria</taxon>
        <taxon>Pseudomonadati</taxon>
        <taxon>Pseudomonadota</taxon>
        <taxon>Betaproteobacteria</taxon>
        <taxon>Neisseriales</taxon>
        <taxon>Chromobacteriaceae</taxon>
        <taxon>Paludibacterium</taxon>
    </lineage>
</organism>
<comment type="caution">
    <text evidence="1">The sequence shown here is derived from an EMBL/GenBank/DDBJ whole genome shotgun (WGS) entry which is preliminary data.</text>
</comment>
<protein>
    <submittedName>
        <fullName evidence="1">Uncharacterized protein</fullName>
    </submittedName>
</protein>
<dbReference type="Proteomes" id="UP000645257">
    <property type="component" value="Unassembled WGS sequence"/>
</dbReference>
<keyword evidence="2" id="KW-1185">Reference proteome</keyword>
<accession>A0A918P270</accession>
<reference evidence="1" key="1">
    <citation type="journal article" date="2014" name="Int. J. Syst. Evol. Microbiol.">
        <title>Complete genome sequence of Corynebacterium casei LMG S-19264T (=DSM 44701T), isolated from a smear-ripened cheese.</title>
        <authorList>
            <consortium name="US DOE Joint Genome Institute (JGI-PGF)"/>
            <person name="Walter F."/>
            <person name="Albersmeier A."/>
            <person name="Kalinowski J."/>
            <person name="Ruckert C."/>
        </authorList>
    </citation>
    <scope>NUCLEOTIDE SEQUENCE</scope>
    <source>
        <strain evidence="1">KCTC 32182</strain>
    </source>
</reference>
<gene>
    <name evidence="1" type="ORF">GCM10011289_16780</name>
</gene>
<dbReference type="InterPro" id="IPR032721">
    <property type="entry name" value="Toxin-deaminase"/>
</dbReference>
<name>A0A918P270_9NEIS</name>
<evidence type="ECO:0000313" key="1">
    <source>
        <dbReference type="EMBL" id="GGY14071.1"/>
    </source>
</evidence>
<dbReference type="Pfam" id="PF14424">
    <property type="entry name" value="Toxin-deaminase"/>
    <property type="match status" value="1"/>
</dbReference>
<dbReference type="EMBL" id="BMYX01000007">
    <property type="protein sequence ID" value="GGY14071.1"/>
    <property type="molecule type" value="Genomic_DNA"/>
</dbReference>
<dbReference type="AlphaFoldDB" id="A0A918P270"/>
<evidence type="ECO:0000313" key="2">
    <source>
        <dbReference type="Proteomes" id="UP000645257"/>
    </source>
</evidence>
<proteinExistence type="predicted"/>
<sequence length="194" mass="22006">MPTRSHHTRHFLAAGGLAFATELNRLYRARWALTASRRQLHTPGCFASAIYRIESAERRGFAFVKSHSRPVNGASRRFVDGLWQLNGTGAAQPPWIRYPATFAANRQGKCYLRTSDAEYLIVNHLAVIIADEFAGRAAGTLALAIEYPPCASCRKVIDRLRKAHPALLISVQWPRYRSHKRISRNTVRRSLKRR</sequence>